<evidence type="ECO:0000313" key="1">
    <source>
        <dbReference type="EMBL" id="CAD7653951.1"/>
    </source>
</evidence>
<evidence type="ECO:0000313" key="2">
    <source>
        <dbReference type="Proteomes" id="UP000728032"/>
    </source>
</evidence>
<gene>
    <name evidence="1" type="ORF">ONB1V03_LOCUS10602</name>
</gene>
<proteinExistence type="predicted"/>
<dbReference type="EMBL" id="OC922142">
    <property type="protein sequence ID" value="CAD7653951.1"/>
    <property type="molecule type" value="Genomic_DNA"/>
</dbReference>
<feature type="non-terminal residue" evidence="1">
    <location>
        <position position="1"/>
    </location>
</feature>
<organism evidence="1">
    <name type="scientific">Oppiella nova</name>
    <dbReference type="NCBI Taxonomy" id="334625"/>
    <lineage>
        <taxon>Eukaryota</taxon>
        <taxon>Metazoa</taxon>
        <taxon>Ecdysozoa</taxon>
        <taxon>Arthropoda</taxon>
        <taxon>Chelicerata</taxon>
        <taxon>Arachnida</taxon>
        <taxon>Acari</taxon>
        <taxon>Acariformes</taxon>
        <taxon>Sarcoptiformes</taxon>
        <taxon>Oribatida</taxon>
        <taxon>Brachypylina</taxon>
        <taxon>Oppioidea</taxon>
        <taxon>Oppiidae</taxon>
        <taxon>Oppiella</taxon>
    </lineage>
</organism>
<name>A0A7R9QPR7_9ACAR</name>
<sequence length="299" mass="32682">MTDINSGSNDHKSVHSFGNRLAKPLYLQRLENALRLDGLIAQVERTLNDKSLDEELTTNVSKQQSKAVKTRVYNLSKVKKNKKWLKNILLDKSDSSGTDDDLSGDEHKSDDCLREMLRFHRLQKKARKEFEADPQLRQYQNYSTSLISTPSPQHQSIIAANKTANKKPTKAAIKAKKAKPIQTSTAADEPAMDSGLSEVIAAVSTGIDTIAATSATPPTAEAVLLTAIEKPVIKTEKILDDIPYDTQLPKEILQTEESPAISPYVEPSGASTYGKSADVTPVLPDDIFDTEESCGSGSV</sequence>
<accession>A0A7R9QPR7</accession>
<dbReference type="AlphaFoldDB" id="A0A7R9QPR7"/>
<protein>
    <submittedName>
        <fullName evidence="1">Uncharacterized protein</fullName>
    </submittedName>
</protein>
<dbReference type="Proteomes" id="UP000728032">
    <property type="component" value="Unassembled WGS sequence"/>
</dbReference>
<reference evidence="1" key="1">
    <citation type="submission" date="2020-11" db="EMBL/GenBank/DDBJ databases">
        <authorList>
            <person name="Tran Van P."/>
        </authorList>
    </citation>
    <scope>NUCLEOTIDE SEQUENCE</scope>
</reference>
<keyword evidence="2" id="KW-1185">Reference proteome</keyword>
<dbReference type="OrthoDB" id="448448at2759"/>
<dbReference type="EMBL" id="CAJPVJ010007317">
    <property type="protein sequence ID" value="CAG2171138.1"/>
    <property type="molecule type" value="Genomic_DNA"/>
</dbReference>